<name>A0A249W5L6_VIBPH</name>
<sequence>MMNDNKSLKNKQLSDEKKLRQAIDFVEELSWLLESKNKLRLSEIPDILRDASKYQKKSVTNESFNSTEKYVSPNPNVHYLIGVLPSLFLDTDIFPKNDDIIKFANEALKIYSINSNANRSRFEIIGHIVCKCTELDDGDLNMLVSALSYILGDKDNIKQVAKEKQSTGFSWNETIRKLAK</sequence>
<proteinExistence type="predicted"/>
<dbReference type="EMBL" id="LHQV01000046">
    <property type="protein sequence ID" value="OQJ94295.1"/>
    <property type="molecule type" value="Genomic_DNA"/>
</dbReference>
<dbReference type="AlphaFoldDB" id="A0A249W5L6"/>
<dbReference type="Proteomes" id="UP000191946">
    <property type="component" value="Unassembled WGS sequence"/>
</dbReference>
<gene>
    <name evidence="2" type="ORF">AKG60_28220</name>
    <name evidence="1" type="ORF">YA91_15495</name>
</gene>
<organism evidence="1">
    <name type="scientific">Vibrio parahaemolyticus</name>
    <dbReference type="NCBI Taxonomy" id="670"/>
    <lineage>
        <taxon>Bacteria</taxon>
        <taxon>Pseudomonadati</taxon>
        <taxon>Pseudomonadota</taxon>
        <taxon>Gammaproteobacteria</taxon>
        <taxon>Vibrionales</taxon>
        <taxon>Vibrionaceae</taxon>
        <taxon>Vibrio</taxon>
    </lineage>
</organism>
<dbReference type="RefSeq" id="WP_005500229.1">
    <property type="nucleotide sequence ID" value="NZ_CP023248.2"/>
</dbReference>
<accession>A0A249W5L6</accession>
<reference evidence="1" key="2">
    <citation type="submission" date="2017-09" db="EMBL/GenBank/DDBJ databases">
        <authorList>
            <person name="Ehlers B."/>
            <person name="Leendertz F.H."/>
        </authorList>
    </citation>
    <scope>NUCLEOTIDE SEQUENCE</scope>
    <source>
        <strain evidence="1">MAVP-26</strain>
    </source>
</reference>
<keyword evidence="3" id="KW-1185">Reference proteome</keyword>
<reference evidence="2 3" key="1">
    <citation type="submission" date="2015-08" db="EMBL/GenBank/DDBJ databases">
        <title>Draft Genome Sequences of Vibrio parahaemolyticus Strains.</title>
        <authorList>
            <person name="Gonzalez-Escalona N."/>
            <person name="DePaola A."/>
        </authorList>
    </citation>
    <scope>NUCLEOTIDE SEQUENCE [LARGE SCALE GENOMIC DNA]</scope>
    <source>
        <strain evidence="2 3">CFSAN001621</strain>
    </source>
</reference>
<evidence type="ECO:0000313" key="2">
    <source>
        <dbReference type="EMBL" id="OQJ94295.1"/>
    </source>
</evidence>
<evidence type="ECO:0000313" key="3">
    <source>
        <dbReference type="Proteomes" id="UP000191946"/>
    </source>
</evidence>
<evidence type="ECO:0000313" key="1">
    <source>
        <dbReference type="EMBL" id="ASZ51857.1"/>
    </source>
</evidence>
<dbReference type="EMBL" id="CP023248">
    <property type="protein sequence ID" value="ASZ51857.1"/>
    <property type="molecule type" value="Genomic_DNA"/>
</dbReference>
<protein>
    <submittedName>
        <fullName evidence="1">Uncharacterized protein</fullName>
    </submittedName>
</protein>